<evidence type="ECO:0000256" key="2">
    <source>
        <dbReference type="SAM" id="MobiDB-lite"/>
    </source>
</evidence>
<dbReference type="EMBL" id="JAVIJP010000006">
    <property type="protein sequence ID" value="KAL3651231.1"/>
    <property type="molecule type" value="Genomic_DNA"/>
</dbReference>
<evidence type="ECO:0000256" key="1">
    <source>
        <dbReference type="ARBA" id="ARBA00022801"/>
    </source>
</evidence>
<evidence type="ECO:0000259" key="3">
    <source>
        <dbReference type="Pfam" id="PF07910"/>
    </source>
</evidence>
<dbReference type="Gene3D" id="3.90.70.130">
    <property type="match status" value="1"/>
</dbReference>
<dbReference type="PANTHER" id="PTHR48153:SF4">
    <property type="entry name" value="UBIQUITIN CARBOXYL-TERMINAL HYDROLASE MUG105"/>
    <property type="match status" value="1"/>
</dbReference>
<name>A0ABD3E9Z4_9LAMI</name>
<sequence length="390" mass="44562">MEFSTCPICNLSFPSFELQRHANNHFSDEDYAMDVELAEQMALIPPSPPRIAQDSSEFSPSSSSHDAKNTNEKYVSLVQSQKEEKFYKVEPNLMTLLQKCLESESTNSVSILSGHIDHIQSIESWDVGWGCGWRNIQMLTSYLLSQREETRNVMFGGCGFVPNIRSIQNWLELAWEKGFDMPGSDYFDRKIHGKRNWIGTTECATVFRSFGLRARIVDFCSKGFKFGHSGKENEKVYGPMDVFLSKGKKIEQHCNVSSDTNKGHRVLCDWVWNYFSGDDVGKSVNRHVVLSDKSPLYFQQDGHSRTIVGIQAKHLRDGTKQYNLLVFDPSGKTRALEKSLTDNVGWQKLIKRGAHTLRKPQYQLCYIDPGIAHGKELEELKTINSTRYEF</sequence>
<evidence type="ECO:0000313" key="4">
    <source>
        <dbReference type="EMBL" id="KAL3651231.1"/>
    </source>
</evidence>
<comment type="caution">
    <text evidence="4">The sequence shown here is derived from an EMBL/GenBank/DDBJ whole genome shotgun (WGS) entry which is preliminary data.</text>
</comment>
<accession>A0ABD3E9Z4</accession>
<feature type="region of interest" description="Disordered" evidence="2">
    <location>
        <begin position="46"/>
        <end position="70"/>
    </location>
</feature>
<protein>
    <recommendedName>
        <fullName evidence="3">UFSP1/2/DUB catalytic domain-containing protein</fullName>
    </recommendedName>
</protein>
<dbReference type="Proteomes" id="UP001632038">
    <property type="component" value="Unassembled WGS sequence"/>
</dbReference>
<dbReference type="InterPro" id="IPR012462">
    <property type="entry name" value="UFSP1/2_DUB_cat"/>
</dbReference>
<dbReference type="PANTHER" id="PTHR48153">
    <property type="entry name" value="UFM1-SPECIFIC PROTEASE 2"/>
    <property type="match status" value="1"/>
</dbReference>
<feature type="domain" description="UFSP1/2/DUB catalytic" evidence="3">
    <location>
        <begin position="108"/>
        <end position="365"/>
    </location>
</feature>
<keyword evidence="1" id="KW-0378">Hydrolase</keyword>
<dbReference type="GO" id="GO:0019783">
    <property type="term" value="F:ubiquitin-like protein peptidase activity"/>
    <property type="evidence" value="ECO:0007669"/>
    <property type="project" value="UniProtKB-ARBA"/>
</dbReference>
<feature type="compositionally biased region" description="Low complexity" evidence="2">
    <location>
        <begin position="55"/>
        <end position="64"/>
    </location>
</feature>
<gene>
    <name evidence="4" type="ORF">CASFOL_004233</name>
</gene>
<dbReference type="AlphaFoldDB" id="A0ABD3E9Z4"/>
<dbReference type="Pfam" id="PF07910">
    <property type="entry name" value="Peptidase_C78"/>
    <property type="match status" value="1"/>
</dbReference>
<proteinExistence type="predicted"/>
<keyword evidence="5" id="KW-1185">Reference proteome</keyword>
<organism evidence="4 5">
    <name type="scientific">Castilleja foliolosa</name>
    <dbReference type="NCBI Taxonomy" id="1961234"/>
    <lineage>
        <taxon>Eukaryota</taxon>
        <taxon>Viridiplantae</taxon>
        <taxon>Streptophyta</taxon>
        <taxon>Embryophyta</taxon>
        <taxon>Tracheophyta</taxon>
        <taxon>Spermatophyta</taxon>
        <taxon>Magnoliopsida</taxon>
        <taxon>eudicotyledons</taxon>
        <taxon>Gunneridae</taxon>
        <taxon>Pentapetalae</taxon>
        <taxon>asterids</taxon>
        <taxon>lamiids</taxon>
        <taxon>Lamiales</taxon>
        <taxon>Orobanchaceae</taxon>
        <taxon>Pedicularideae</taxon>
        <taxon>Castillejinae</taxon>
        <taxon>Castilleja</taxon>
    </lineage>
</organism>
<reference evidence="5" key="1">
    <citation type="journal article" date="2024" name="IScience">
        <title>Strigolactones Initiate the Formation of Haustorium-like Structures in Castilleja.</title>
        <authorList>
            <person name="Buerger M."/>
            <person name="Peterson D."/>
            <person name="Chory J."/>
        </authorList>
    </citation>
    <scope>NUCLEOTIDE SEQUENCE [LARGE SCALE GENOMIC DNA]</scope>
</reference>
<evidence type="ECO:0000313" key="5">
    <source>
        <dbReference type="Proteomes" id="UP001632038"/>
    </source>
</evidence>